<proteinExistence type="predicted"/>
<dbReference type="Proteomes" id="UP000823636">
    <property type="component" value="Unassembled WGS sequence"/>
</dbReference>
<accession>A0A9D9E0I7</accession>
<dbReference type="AlphaFoldDB" id="A0A9D9E0I7"/>
<evidence type="ECO:0000256" key="1">
    <source>
        <dbReference type="SAM" id="SignalP"/>
    </source>
</evidence>
<dbReference type="InterPro" id="IPR025665">
    <property type="entry name" value="Beta-barrel_OMP_2"/>
</dbReference>
<feature type="chain" id="PRO_5038542775" evidence="1">
    <location>
        <begin position="21"/>
        <end position="240"/>
    </location>
</feature>
<comment type="caution">
    <text evidence="3">The sequence shown here is derived from an EMBL/GenBank/DDBJ whole genome shotgun (WGS) entry which is preliminary data.</text>
</comment>
<reference evidence="3" key="2">
    <citation type="journal article" date="2021" name="PeerJ">
        <title>Extensive microbial diversity within the chicken gut microbiome revealed by metagenomics and culture.</title>
        <authorList>
            <person name="Gilroy R."/>
            <person name="Ravi A."/>
            <person name="Getino M."/>
            <person name="Pursley I."/>
            <person name="Horton D.L."/>
            <person name="Alikhan N.F."/>
            <person name="Baker D."/>
            <person name="Gharbi K."/>
            <person name="Hall N."/>
            <person name="Watson M."/>
            <person name="Adriaenssens E.M."/>
            <person name="Foster-Nyarko E."/>
            <person name="Jarju S."/>
            <person name="Secka A."/>
            <person name="Antonio M."/>
            <person name="Oren A."/>
            <person name="Chaudhuri R.R."/>
            <person name="La Ragione R."/>
            <person name="Hildebrand F."/>
            <person name="Pallen M.J."/>
        </authorList>
    </citation>
    <scope>NUCLEOTIDE SEQUENCE</scope>
    <source>
        <strain evidence="3">G3-4614</strain>
    </source>
</reference>
<name>A0A9D9E0I7_9BACT</name>
<organism evidence="3 4">
    <name type="scientific">Candidatus Caccoplasma merdipullorum</name>
    <dbReference type="NCBI Taxonomy" id="2840718"/>
    <lineage>
        <taxon>Bacteria</taxon>
        <taxon>Pseudomonadati</taxon>
        <taxon>Bacteroidota</taxon>
        <taxon>Bacteroidia</taxon>
        <taxon>Bacteroidales</taxon>
        <taxon>Bacteroidaceae</taxon>
        <taxon>Bacteroidaceae incertae sedis</taxon>
        <taxon>Candidatus Caccoplasma</taxon>
    </lineage>
</organism>
<feature type="domain" description="Outer membrane protein beta-barrel" evidence="2">
    <location>
        <begin position="20"/>
        <end position="199"/>
    </location>
</feature>
<sequence>MKRILTLLLLLVAVSSGADAQKKISKELFLGVKGGTTWSRLSINPNIKQTFGMGYLGGVSMRYAEEKFFGVIVELNFAQHGWKEDFSDETASYDYRRTLNYIELPFLAHIYFGNKAFRFFINLGPQIGLCIGENTVSNFNYAEPPAFDITRETQHYTKGVEHPFDYGLTGGGGFEIRIKEKHAILVEARYYFGLGDIFNNRSADYFSVSSNQSILLSLSYMINIKKHKPKPVPVRTDLIY</sequence>
<dbReference type="SUPFAM" id="SSF56925">
    <property type="entry name" value="OMPA-like"/>
    <property type="match status" value="1"/>
</dbReference>
<feature type="signal peptide" evidence="1">
    <location>
        <begin position="1"/>
        <end position="20"/>
    </location>
</feature>
<dbReference type="EMBL" id="JADIMW010000003">
    <property type="protein sequence ID" value="MBO8437297.1"/>
    <property type="molecule type" value="Genomic_DNA"/>
</dbReference>
<evidence type="ECO:0000313" key="3">
    <source>
        <dbReference type="EMBL" id="MBO8437297.1"/>
    </source>
</evidence>
<dbReference type="Pfam" id="PF13568">
    <property type="entry name" value="OMP_b-brl_2"/>
    <property type="match status" value="1"/>
</dbReference>
<reference evidence="3" key="1">
    <citation type="submission" date="2020-10" db="EMBL/GenBank/DDBJ databases">
        <authorList>
            <person name="Gilroy R."/>
        </authorList>
    </citation>
    <scope>NUCLEOTIDE SEQUENCE</scope>
    <source>
        <strain evidence="3">G3-4614</strain>
    </source>
</reference>
<evidence type="ECO:0000313" key="4">
    <source>
        <dbReference type="Proteomes" id="UP000823636"/>
    </source>
</evidence>
<gene>
    <name evidence="3" type="ORF">IAC54_00145</name>
</gene>
<dbReference type="InterPro" id="IPR011250">
    <property type="entry name" value="OMP/PagP_B-barrel"/>
</dbReference>
<keyword evidence="1" id="KW-0732">Signal</keyword>
<evidence type="ECO:0000259" key="2">
    <source>
        <dbReference type="Pfam" id="PF13568"/>
    </source>
</evidence>
<protein>
    <submittedName>
        <fullName evidence="3">PorT family protein</fullName>
    </submittedName>
</protein>